<protein>
    <submittedName>
        <fullName evidence="1">Uncharacterized protein</fullName>
    </submittedName>
</protein>
<reference evidence="1 2" key="1">
    <citation type="submission" date="2011-08" db="EMBL/GenBank/DDBJ databases">
        <title>The Genome Sequence of Eubacteriaceae bacterium CM5.</title>
        <authorList>
            <consortium name="The Broad Institute Genome Sequencing Platform"/>
            <person name="Earl A."/>
            <person name="Ward D."/>
            <person name="Feldgarden M."/>
            <person name="Gevers D."/>
            <person name="Sizova M."/>
            <person name="Hazen A."/>
            <person name="Epstein S."/>
            <person name="Young S.K."/>
            <person name="Zeng Q."/>
            <person name="Gargeya S."/>
            <person name="Fitzgerald M."/>
            <person name="Haas B."/>
            <person name="Abouelleil A."/>
            <person name="Alvarado L."/>
            <person name="Arachchi H.M."/>
            <person name="Berlin A."/>
            <person name="Brown A."/>
            <person name="Chapman S.B."/>
            <person name="Chen Z."/>
            <person name="Dunbar C."/>
            <person name="Freedman E."/>
            <person name="Gearin G."/>
            <person name="Gellesch M."/>
            <person name="Goldberg J."/>
            <person name="Griggs A."/>
            <person name="Gujja S."/>
            <person name="Heiman D."/>
            <person name="Howarth C."/>
            <person name="Larson L."/>
            <person name="Lui A."/>
            <person name="MacDonald P.J.P."/>
            <person name="Montmayeur A."/>
            <person name="Murphy C."/>
            <person name="Neiman D."/>
            <person name="Pearson M."/>
            <person name="Priest M."/>
            <person name="Roberts A."/>
            <person name="Saif S."/>
            <person name="Shea T."/>
            <person name="Shenoy N."/>
            <person name="Sisk P."/>
            <person name="Stolte C."/>
            <person name="Sykes S."/>
            <person name="Wortman J."/>
            <person name="Nusbaum C."/>
            <person name="Birren B."/>
        </authorList>
    </citation>
    <scope>NUCLEOTIDE SEQUENCE [LARGE SCALE GENOMIC DNA]</scope>
    <source>
        <strain evidence="1 2">CM5</strain>
    </source>
</reference>
<organism evidence="1 2">
    <name type="scientific">Peptoanaerobacter stomatis</name>
    <dbReference type="NCBI Taxonomy" id="796937"/>
    <lineage>
        <taxon>Bacteria</taxon>
        <taxon>Bacillati</taxon>
        <taxon>Bacillota</taxon>
        <taxon>Clostridia</taxon>
        <taxon>Peptostreptococcales</taxon>
        <taxon>Filifactoraceae</taxon>
        <taxon>Peptoanaerobacter</taxon>
    </lineage>
</organism>
<gene>
    <name evidence="1" type="ORF">HMPREF9628_01224</name>
</gene>
<dbReference type="EMBL" id="AFZG01000014">
    <property type="protein sequence ID" value="EHL19891.1"/>
    <property type="molecule type" value="Genomic_DNA"/>
</dbReference>
<dbReference type="AlphaFoldDB" id="G9XB57"/>
<name>G9XB57_9FIRM</name>
<dbReference type="Proteomes" id="UP000003379">
    <property type="component" value="Unassembled WGS sequence"/>
</dbReference>
<evidence type="ECO:0000313" key="2">
    <source>
        <dbReference type="Proteomes" id="UP000003379"/>
    </source>
</evidence>
<dbReference type="HOGENOM" id="CLU_3397848_0_0_9"/>
<evidence type="ECO:0000313" key="1">
    <source>
        <dbReference type="EMBL" id="EHL19891.1"/>
    </source>
</evidence>
<proteinExistence type="predicted"/>
<sequence length="31" mass="3734">MDFDRGYGDHSLKQYPNISMYEMFDDLPSFN</sequence>
<accession>G9XB57</accession>
<comment type="caution">
    <text evidence="1">The sequence shown here is derived from an EMBL/GenBank/DDBJ whole genome shotgun (WGS) entry which is preliminary data.</text>
</comment>